<gene>
    <name evidence="5" type="ordered locus">Ahos_1801</name>
</gene>
<proteinExistence type="predicted"/>
<reference evidence="5 6" key="1">
    <citation type="journal article" date="2011" name="Extremophiles">
        <title>Genomic analysis of Acidianus hospitalis W1 a host for studying crenarchaeal virus and plasmid life cycles.</title>
        <authorList>
            <person name="You X.Y."/>
            <person name="Liu C."/>
            <person name="Wang S.Y."/>
            <person name="Jiang C.Y."/>
            <person name="Shah S.A."/>
            <person name="Prangishvili D."/>
            <person name="She Q."/>
            <person name="Liu S.J."/>
            <person name="Garrett R.A."/>
        </authorList>
    </citation>
    <scope>NUCLEOTIDE SEQUENCE [LARGE SCALE GENOMIC DNA]</scope>
    <source>
        <strain evidence="5 6">W1</strain>
    </source>
</reference>
<keyword evidence="2" id="KW-0238">DNA-binding</keyword>
<dbReference type="PRINTS" id="PR00778">
    <property type="entry name" value="HTHARSR"/>
</dbReference>
<dbReference type="Proteomes" id="UP000008458">
    <property type="component" value="Chromosome"/>
</dbReference>
<evidence type="ECO:0000256" key="3">
    <source>
        <dbReference type="ARBA" id="ARBA00023163"/>
    </source>
</evidence>
<keyword evidence="6" id="KW-1185">Reference proteome</keyword>
<dbReference type="Pfam" id="PF01022">
    <property type="entry name" value="HTH_5"/>
    <property type="match status" value="1"/>
</dbReference>
<evidence type="ECO:0000313" key="6">
    <source>
        <dbReference type="Proteomes" id="UP000008458"/>
    </source>
</evidence>
<dbReference type="RefSeq" id="WP_013776591.1">
    <property type="nucleotide sequence ID" value="NC_015518.1"/>
</dbReference>
<feature type="domain" description="HTH arsR-type" evidence="4">
    <location>
        <begin position="4"/>
        <end position="99"/>
    </location>
</feature>
<dbReference type="OrthoDB" id="57427at2157"/>
<dbReference type="PANTHER" id="PTHR33154">
    <property type="entry name" value="TRANSCRIPTIONAL REGULATOR, ARSR FAMILY"/>
    <property type="match status" value="1"/>
</dbReference>
<evidence type="ECO:0000256" key="1">
    <source>
        <dbReference type="ARBA" id="ARBA00023015"/>
    </source>
</evidence>
<dbReference type="CDD" id="cd00090">
    <property type="entry name" value="HTH_ARSR"/>
    <property type="match status" value="1"/>
</dbReference>
<dbReference type="STRING" id="933801.Ahos_1801"/>
<dbReference type="EMBL" id="CP002535">
    <property type="protein sequence ID" value="AEE94676.1"/>
    <property type="molecule type" value="Genomic_DNA"/>
</dbReference>
<sequence>MINNNESLLLELESFFSALSDRTRLEIVFYLLEKGKATVQDMSRDLKKSQSLISHHLSCLRNCGVVKVEKNGKYSEYSINGEDVKEIILIATRHAKNYGKSILSCDIIKEEKENR</sequence>
<dbReference type="InterPro" id="IPR036390">
    <property type="entry name" value="WH_DNA-bd_sf"/>
</dbReference>
<evidence type="ECO:0000256" key="2">
    <source>
        <dbReference type="ARBA" id="ARBA00023125"/>
    </source>
</evidence>
<dbReference type="GO" id="GO:0003700">
    <property type="term" value="F:DNA-binding transcription factor activity"/>
    <property type="evidence" value="ECO:0007669"/>
    <property type="project" value="InterPro"/>
</dbReference>
<keyword evidence="1" id="KW-0805">Transcription regulation</keyword>
<dbReference type="PANTHER" id="PTHR33154:SF36">
    <property type="entry name" value="TRANSCRIPTIONAL REGULATOR"/>
    <property type="match status" value="1"/>
</dbReference>
<reference key="2">
    <citation type="journal article" date="2011" name="Extremophiles">
        <title>Genomic analyses of Acidianus hospitalis W1 a host for studying crenarchaeal virus and plasmid life cycles.</title>
        <authorList>
            <person name="You X.Y."/>
            <person name="Liu C."/>
            <person name="Wang S.Y."/>
            <person name="Jiang C.Y."/>
            <person name="Shah S.A."/>
            <person name="Prangishvili D."/>
            <person name="Liu S.J."/>
            <person name="Garrett R.A."/>
        </authorList>
    </citation>
    <scope>NUCLEOTIDE SEQUENCE</scope>
    <source>
        <strain>W1</strain>
    </source>
</reference>
<dbReference type="AlphaFoldDB" id="F4B6Y3"/>
<protein>
    <submittedName>
        <fullName evidence="5">Transcriptional regulator, ArsR family</fullName>
    </submittedName>
</protein>
<dbReference type="InterPro" id="IPR036388">
    <property type="entry name" value="WH-like_DNA-bd_sf"/>
</dbReference>
<name>F4B6Y3_ACIHW</name>
<dbReference type="GeneID" id="10601301"/>
<keyword evidence="3" id="KW-0804">Transcription</keyword>
<evidence type="ECO:0000313" key="5">
    <source>
        <dbReference type="EMBL" id="AEE94676.1"/>
    </source>
</evidence>
<dbReference type="eggNOG" id="arCOG01681">
    <property type="taxonomic scope" value="Archaea"/>
</dbReference>
<evidence type="ECO:0000259" key="4">
    <source>
        <dbReference type="PROSITE" id="PS50987"/>
    </source>
</evidence>
<dbReference type="InterPro" id="IPR001845">
    <property type="entry name" value="HTH_ArsR_DNA-bd_dom"/>
</dbReference>
<dbReference type="SMART" id="SM00418">
    <property type="entry name" value="HTH_ARSR"/>
    <property type="match status" value="1"/>
</dbReference>
<dbReference type="HOGENOM" id="CLU_097806_5_3_2"/>
<organism evidence="5 6">
    <name type="scientific">Acidianus hospitalis (strain W1)</name>
    <dbReference type="NCBI Taxonomy" id="933801"/>
    <lineage>
        <taxon>Archaea</taxon>
        <taxon>Thermoproteota</taxon>
        <taxon>Thermoprotei</taxon>
        <taxon>Sulfolobales</taxon>
        <taxon>Sulfolobaceae</taxon>
        <taxon>Acidianus</taxon>
    </lineage>
</organism>
<dbReference type="InterPro" id="IPR011991">
    <property type="entry name" value="ArsR-like_HTH"/>
</dbReference>
<dbReference type="Gene3D" id="1.10.10.10">
    <property type="entry name" value="Winged helix-like DNA-binding domain superfamily/Winged helix DNA-binding domain"/>
    <property type="match status" value="1"/>
</dbReference>
<dbReference type="InterPro" id="IPR051081">
    <property type="entry name" value="HTH_MetalResp_TranReg"/>
</dbReference>
<dbReference type="KEGG" id="aho:Ahos_1801"/>
<accession>F4B6Y3</accession>
<dbReference type="SUPFAM" id="SSF46785">
    <property type="entry name" value="Winged helix' DNA-binding domain"/>
    <property type="match status" value="1"/>
</dbReference>
<dbReference type="NCBIfam" id="NF033788">
    <property type="entry name" value="HTH_metalloreg"/>
    <property type="match status" value="1"/>
</dbReference>
<dbReference type="GO" id="GO:0003677">
    <property type="term" value="F:DNA binding"/>
    <property type="evidence" value="ECO:0007669"/>
    <property type="project" value="UniProtKB-KW"/>
</dbReference>
<dbReference type="PROSITE" id="PS50987">
    <property type="entry name" value="HTH_ARSR_2"/>
    <property type="match status" value="1"/>
</dbReference>